<keyword evidence="2" id="KW-0472">Membrane</keyword>
<feature type="transmembrane region" description="Helical" evidence="2">
    <location>
        <begin position="109"/>
        <end position="129"/>
    </location>
</feature>
<proteinExistence type="predicted"/>
<evidence type="ECO:0000256" key="1">
    <source>
        <dbReference type="SAM" id="MobiDB-lite"/>
    </source>
</evidence>
<dbReference type="EMBL" id="ANIX01000919">
    <property type="protein sequence ID" value="ETP22747.1"/>
    <property type="molecule type" value="Genomic_DNA"/>
</dbReference>
<feature type="transmembrane region" description="Helical" evidence="2">
    <location>
        <begin position="56"/>
        <end position="75"/>
    </location>
</feature>
<protein>
    <submittedName>
        <fullName evidence="3">Uncharacterized protein</fullName>
    </submittedName>
</protein>
<name>W2XJT8_PHYNI</name>
<comment type="caution">
    <text evidence="3">The sequence shown here is derived from an EMBL/GenBank/DDBJ whole genome shotgun (WGS) entry which is preliminary data.</text>
</comment>
<evidence type="ECO:0000313" key="3">
    <source>
        <dbReference type="EMBL" id="ETP22747.1"/>
    </source>
</evidence>
<organism evidence="3 4">
    <name type="scientific">Phytophthora nicotianae CJ01A1</name>
    <dbReference type="NCBI Taxonomy" id="1317063"/>
    <lineage>
        <taxon>Eukaryota</taxon>
        <taxon>Sar</taxon>
        <taxon>Stramenopiles</taxon>
        <taxon>Oomycota</taxon>
        <taxon>Peronosporomycetes</taxon>
        <taxon>Peronosporales</taxon>
        <taxon>Peronosporaceae</taxon>
        <taxon>Phytophthora</taxon>
    </lineage>
</organism>
<sequence length="150" mass="16179">MPGNGKSAKRTTGARSGRPKSVKVMPASGAPPVDALRKPSSELVGVVSTPFAFCELMLQMELVLLVVTFVGFLTVEEAFRSLVLLVETMLLTAMPMASMETVLLTNSMLLLGTALLKVVFLLVDPLLLVEIVLPVEGCQWVLCSWCAQRD</sequence>
<reference evidence="3 4" key="1">
    <citation type="submission" date="2013-11" db="EMBL/GenBank/DDBJ databases">
        <title>The Genome Sequence of Phytophthora parasitica CJ01A1.</title>
        <authorList>
            <consortium name="The Broad Institute Genomics Platform"/>
            <person name="Russ C."/>
            <person name="Tyler B."/>
            <person name="Panabieres F."/>
            <person name="Shan W."/>
            <person name="Tripathy S."/>
            <person name="Grunwald N."/>
            <person name="Machado M."/>
            <person name="Johnson C.S."/>
            <person name="Walker B."/>
            <person name="Young S.K."/>
            <person name="Zeng Q."/>
            <person name="Gargeya S."/>
            <person name="Fitzgerald M."/>
            <person name="Haas B."/>
            <person name="Abouelleil A."/>
            <person name="Allen A.W."/>
            <person name="Alvarado L."/>
            <person name="Arachchi H.M."/>
            <person name="Berlin A.M."/>
            <person name="Chapman S.B."/>
            <person name="Gainer-Dewar J."/>
            <person name="Goldberg J."/>
            <person name="Griggs A."/>
            <person name="Gujja S."/>
            <person name="Hansen M."/>
            <person name="Howarth C."/>
            <person name="Imamovic A."/>
            <person name="Ireland A."/>
            <person name="Larimer J."/>
            <person name="McCowan C."/>
            <person name="Murphy C."/>
            <person name="Pearson M."/>
            <person name="Poon T.W."/>
            <person name="Priest M."/>
            <person name="Roberts A."/>
            <person name="Saif S."/>
            <person name="Shea T."/>
            <person name="Sisk P."/>
            <person name="Sykes S."/>
            <person name="Wortman J."/>
            <person name="Nusbaum C."/>
            <person name="Birren B."/>
        </authorList>
    </citation>
    <scope>NUCLEOTIDE SEQUENCE [LARGE SCALE GENOMIC DNA]</scope>
    <source>
        <strain evidence="3 4">CJ01A1</strain>
    </source>
</reference>
<feature type="region of interest" description="Disordered" evidence="1">
    <location>
        <begin position="1"/>
        <end position="32"/>
    </location>
</feature>
<evidence type="ECO:0000256" key="2">
    <source>
        <dbReference type="SAM" id="Phobius"/>
    </source>
</evidence>
<evidence type="ECO:0000313" key="4">
    <source>
        <dbReference type="Proteomes" id="UP000018958"/>
    </source>
</evidence>
<keyword evidence="2" id="KW-1133">Transmembrane helix</keyword>
<keyword evidence="2" id="KW-0812">Transmembrane</keyword>
<dbReference type="Proteomes" id="UP000018958">
    <property type="component" value="Unassembled WGS sequence"/>
</dbReference>
<dbReference type="AlphaFoldDB" id="W2XJT8"/>
<accession>W2XJT8</accession>
<gene>
    <name evidence="3" type="ORF">F441_04006</name>
</gene>